<organism evidence="5 6">
    <name type="scientific">Candidatus Nomurabacteria bacterium RIFCSPLOWO2_12_FULL_44_11</name>
    <dbReference type="NCBI Taxonomy" id="1801796"/>
    <lineage>
        <taxon>Bacteria</taxon>
        <taxon>Candidatus Nomuraibacteriota</taxon>
    </lineage>
</organism>
<reference evidence="5 6" key="1">
    <citation type="journal article" date="2016" name="Nat. Commun.">
        <title>Thousands of microbial genomes shed light on interconnected biogeochemical processes in an aquifer system.</title>
        <authorList>
            <person name="Anantharaman K."/>
            <person name="Brown C.T."/>
            <person name="Hug L.A."/>
            <person name="Sharon I."/>
            <person name="Castelle C.J."/>
            <person name="Probst A.J."/>
            <person name="Thomas B.C."/>
            <person name="Singh A."/>
            <person name="Wilkins M.J."/>
            <person name="Karaoz U."/>
            <person name="Brodie E.L."/>
            <person name="Williams K.H."/>
            <person name="Hubbard S.S."/>
            <person name="Banfield J.F."/>
        </authorList>
    </citation>
    <scope>NUCLEOTIDE SEQUENCE [LARGE SCALE GENOMIC DNA]</scope>
</reference>
<evidence type="ECO:0000313" key="6">
    <source>
        <dbReference type="Proteomes" id="UP000178645"/>
    </source>
</evidence>
<name>A0A1F6Y4W7_9BACT</name>
<proteinExistence type="inferred from homology"/>
<evidence type="ECO:0000256" key="1">
    <source>
        <dbReference type="ARBA" id="ARBA00006227"/>
    </source>
</evidence>
<keyword evidence="2" id="KW-0689">Ribosomal protein</keyword>
<dbReference type="PIRSF" id="PIRSF002181">
    <property type="entry name" value="Ribosomal_L13"/>
    <property type="match status" value="1"/>
</dbReference>
<comment type="caution">
    <text evidence="5">The sequence shown here is derived from an EMBL/GenBank/DDBJ whole genome shotgun (WGS) entry which is preliminary data.</text>
</comment>
<dbReference type="AlphaFoldDB" id="A0A1F6Y4W7"/>
<dbReference type="EMBL" id="MFVU01000027">
    <property type="protein sequence ID" value="OGJ01375.1"/>
    <property type="molecule type" value="Genomic_DNA"/>
</dbReference>
<evidence type="ECO:0000313" key="5">
    <source>
        <dbReference type="EMBL" id="OGJ01375.1"/>
    </source>
</evidence>
<evidence type="ECO:0000256" key="2">
    <source>
        <dbReference type="ARBA" id="ARBA00022980"/>
    </source>
</evidence>
<accession>A0A1F6Y4W7</accession>
<sequence length="119" mass="13165">MKTNTPIKTIDASGRALGRVASEAAVSLLGKNKVSFVRNIYSGSPVKVINASKLRITEAKLAEIFHTRYSGIPGGLRVISGTETRDKEGLKELIRLATKQMLPRNKLRRTMMKNLKIEN</sequence>
<dbReference type="SUPFAM" id="SSF52161">
    <property type="entry name" value="Ribosomal protein L13"/>
    <property type="match status" value="1"/>
</dbReference>
<dbReference type="GO" id="GO:0003735">
    <property type="term" value="F:structural constituent of ribosome"/>
    <property type="evidence" value="ECO:0007669"/>
    <property type="project" value="InterPro"/>
</dbReference>
<gene>
    <name evidence="5" type="ORF">A3G53_02330</name>
</gene>
<dbReference type="PANTHER" id="PTHR11545:SF2">
    <property type="entry name" value="LARGE RIBOSOMAL SUBUNIT PROTEIN UL13M"/>
    <property type="match status" value="1"/>
</dbReference>
<dbReference type="GO" id="GO:0017148">
    <property type="term" value="P:negative regulation of translation"/>
    <property type="evidence" value="ECO:0007669"/>
    <property type="project" value="TreeGrafter"/>
</dbReference>
<dbReference type="CDD" id="cd00392">
    <property type="entry name" value="Ribosomal_L13"/>
    <property type="match status" value="1"/>
</dbReference>
<comment type="similarity">
    <text evidence="1">Belongs to the universal ribosomal protein uL13 family.</text>
</comment>
<keyword evidence="3" id="KW-0687">Ribonucleoprotein</keyword>
<evidence type="ECO:0000256" key="3">
    <source>
        <dbReference type="ARBA" id="ARBA00023274"/>
    </source>
</evidence>
<dbReference type="Pfam" id="PF00572">
    <property type="entry name" value="Ribosomal_L13"/>
    <property type="match status" value="1"/>
</dbReference>
<dbReference type="GO" id="GO:0006412">
    <property type="term" value="P:translation"/>
    <property type="evidence" value="ECO:0007669"/>
    <property type="project" value="InterPro"/>
</dbReference>
<protein>
    <recommendedName>
        <fullName evidence="4">50S ribosomal protein L13</fullName>
    </recommendedName>
</protein>
<dbReference type="Proteomes" id="UP000178645">
    <property type="component" value="Unassembled WGS sequence"/>
</dbReference>
<dbReference type="GO" id="GO:0022625">
    <property type="term" value="C:cytosolic large ribosomal subunit"/>
    <property type="evidence" value="ECO:0007669"/>
    <property type="project" value="TreeGrafter"/>
</dbReference>
<dbReference type="GO" id="GO:0003729">
    <property type="term" value="F:mRNA binding"/>
    <property type="evidence" value="ECO:0007669"/>
    <property type="project" value="TreeGrafter"/>
</dbReference>
<dbReference type="InterPro" id="IPR005822">
    <property type="entry name" value="Ribosomal_uL13"/>
</dbReference>
<dbReference type="PANTHER" id="PTHR11545">
    <property type="entry name" value="RIBOSOMAL PROTEIN L13"/>
    <property type="match status" value="1"/>
</dbReference>
<dbReference type="InterPro" id="IPR036899">
    <property type="entry name" value="Ribosomal_uL13_sf"/>
</dbReference>
<dbReference type="InterPro" id="IPR005823">
    <property type="entry name" value="Ribosomal_uL13_bac-type"/>
</dbReference>
<dbReference type="Gene3D" id="3.90.1180.10">
    <property type="entry name" value="Ribosomal protein L13"/>
    <property type="match status" value="1"/>
</dbReference>
<evidence type="ECO:0000256" key="4">
    <source>
        <dbReference type="ARBA" id="ARBA00035499"/>
    </source>
</evidence>